<evidence type="ECO:0000313" key="3">
    <source>
        <dbReference type="WBParaSite" id="Pan_g19966.t1"/>
    </source>
</evidence>
<name>A0A7E4VGI1_PANRE</name>
<dbReference type="InterPro" id="IPR002601">
    <property type="entry name" value="C6_domain"/>
</dbReference>
<feature type="domain" description="C6" evidence="1">
    <location>
        <begin position="3"/>
        <end position="100"/>
    </location>
</feature>
<evidence type="ECO:0000313" key="2">
    <source>
        <dbReference type="Proteomes" id="UP000492821"/>
    </source>
</evidence>
<dbReference type="Proteomes" id="UP000492821">
    <property type="component" value="Unassembled WGS sequence"/>
</dbReference>
<dbReference type="AlphaFoldDB" id="A0A7E4VGI1"/>
<sequence length="103" mass="10919">MVCAQCAQIAELTDSGLATDGTITHMFSTNAQGCRQDEVTCTGPAASFATFFYYEDGASRGSEGGTTNTITSLLTCNANGEWEHTNPDNMMSGVVDQIECLYA</sequence>
<dbReference type="Pfam" id="PF01681">
    <property type="entry name" value="C6"/>
    <property type="match status" value="1"/>
</dbReference>
<reference evidence="3" key="2">
    <citation type="submission" date="2020-10" db="UniProtKB">
        <authorList>
            <consortium name="WormBaseParasite"/>
        </authorList>
    </citation>
    <scope>IDENTIFICATION</scope>
</reference>
<keyword evidence="2" id="KW-1185">Reference proteome</keyword>
<protein>
    <submittedName>
        <fullName evidence="3">C6 domain-containing protein</fullName>
    </submittedName>
</protein>
<dbReference type="WBParaSite" id="Pan_g19966.t1">
    <property type="protein sequence ID" value="Pan_g19966.t1"/>
    <property type="gene ID" value="Pan_g19966"/>
</dbReference>
<accession>A0A7E4VGI1</accession>
<evidence type="ECO:0000259" key="1">
    <source>
        <dbReference type="SMART" id="SM01048"/>
    </source>
</evidence>
<organism evidence="2 3">
    <name type="scientific">Panagrellus redivivus</name>
    <name type="common">Microworm</name>
    <dbReference type="NCBI Taxonomy" id="6233"/>
    <lineage>
        <taxon>Eukaryota</taxon>
        <taxon>Metazoa</taxon>
        <taxon>Ecdysozoa</taxon>
        <taxon>Nematoda</taxon>
        <taxon>Chromadorea</taxon>
        <taxon>Rhabditida</taxon>
        <taxon>Tylenchina</taxon>
        <taxon>Panagrolaimomorpha</taxon>
        <taxon>Panagrolaimoidea</taxon>
        <taxon>Panagrolaimidae</taxon>
        <taxon>Panagrellus</taxon>
    </lineage>
</organism>
<reference evidence="2" key="1">
    <citation type="journal article" date="2013" name="Genetics">
        <title>The draft genome and transcriptome of Panagrellus redivivus are shaped by the harsh demands of a free-living lifestyle.</title>
        <authorList>
            <person name="Srinivasan J."/>
            <person name="Dillman A.R."/>
            <person name="Macchietto M.G."/>
            <person name="Heikkinen L."/>
            <person name="Lakso M."/>
            <person name="Fracchia K.M."/>
            <person name="Antoshechkin I."/>
            <person name="Mortazavi A."/>
            <person name="Wong G."/>
            <person name="Sternberg P.W."/>
        </authorList>
    </citation>
    <scope>NUCLEOTIDE SEQUENCE [LARGE SCALE GENOMIC DNA]</scope>
    <source>
        <strain evidence="2">MT8872</strain>
    </source>
</reference>
<proteinExistence type="predicted"/>
<dbReference type="SMART" id="SM01048">
    <property type="entry name" value="C6"/>
    <property type="match status" value="1"/>
</dbReference>